<feature type="compositionally biased region" description="Polar residues" evidence="1">
    <location>
        <begin position="66"/>
        <end position="90"/>
    </location>
</feature>
<name>A0A182P889_9DIPT</name>
<dbReference type="EnsemblMetazoa" id="AEPI003142-RA">
    <property type="protein sequence ID" value="AEPI003142-PA"/>
    <property type="gene ID" value="AEPI003142"/>
</dbReference>
<keyword evidence="3" id="KW-1185">Reference proteome</keyword>
<evidence type="ECO:0000313" key="3">
    <source>
        <dbReference type="Proteomes" id="UP000075885"/>
    </source>
</evidence>
<sequence>MGTSTGSAYGTGRSTCTGIGFSTYTGILRSTTIGTLLWMAIGTGIFTGTATCRSTLIGYATHRSGPPQTNHPTTYRANMNVTSNLRKPNR</sequence>
<feature type="region of interest" description="Disordered" evidence="1">
    <location>
        <begin position="62"/>
        <end position="90"/>
    </location>
</feature>
<evidence type="ECO:0000313" key="2">
    <source>
        <dbReference type="EnsemblMetazoa" id="AEPI003142-PA"/>
    </source>
</evidence>
<proteinExistence type="predicted"/>
<dbReference type="Proteomes" id="UP000075885">
    <property type="component" value="Unassembled WGS sequence"/>
</dbReference>
<dbReference type="AlphaFoldDB" id="A0A182P889"/>
<reference evidence="2" key="2">
    <citation type="submission" date="2020-05" db="UniProtKB">
        <authorList>
            <consortium name="EnsemblMetazoa"/>
        </authorList>
    </citation>
    <scope>IDENTIFICATION</scope>
    <source>
        <strain evidence="2">Epiroticus2</strain>
    </source>
</reference>
<protein>
    <submittedName>
        <fullName evidence="2">Uncharacterized protein</fullName>
    </submittedName>
</protein>
<accession>A0A182P889</accession>
<reference evidence="3" key="1">
    <citation type="submission" date="2013-03" db="EMBL/GenBank/DDBJ databases">
        <title>The Genome Sequence of Anopheles epiroticus epiroticus2.</title>
        <authorList>
            <consortium name="The Broad Institute Genomics Platform"/>
            <person name="Neafsey D.E."/>
            <person name="Howell P."/>
            <person name="Walker B."/>
            <person name="Young S.K."/>
            <person name="Zeng Q."/>
            <person name="Gargeya S."/>
            <person name="Fitzgerald M."/>
            <person name="Haas B."/>
            <person name="Abouelleil A."/>
            <person name="Allen A.W."/>
            <person name="Alvarado L."/>
            <person name="Arachchi H.M."/>
            <person name="Berlin A.M."/>
            <person name="Chapman S.B."/>
            <person name="Gainer-Dewar J."/>
            <person name="Goldberg J."/>
            <person name="Griggs A."/>
            <person name="Gujja S."/>
            <person name="Hansen M."/>
            <person name="Howarth C."/>
            <person name="Imamovic A."/>
            <person name="Ireland A."/>
            <person name="Larimer J."/>
            <person name="McCowan C."/>
            <person name="Murphy C."/>
            <person name="Pearson M."/>
            <person name="Poon T.W."/>
            <person name="Priest M."/>
            <person name="Roberts A."/>
            <person name="Saif S."/>
            <person name="Shea T."/>
            <person name="Sisk P."/>
            <person name="Sykes S."/>
            <person name="Wortman J."/>
            <person name="Nusbaum C."/>
            <person name="Birren B."/>
        </authorList>
    </citation>
    <scope>NUCLEOTIDE SEQUENCE [LARGE SCALE GENOMIC DNA]</scope>
    <source>
        <strain evidence="3">Epiroticus2</strain>
    </source>
</reference>
<evidence type="ECO:0000256" key="1">
    <source>
        <dbReference type="SAM" id="MobiDB-lite"/>
    </source>
</evidence>
<organism evidence="2 3">
    <name type="scientific">Anopheles epiroticus</name>
    <dbReference type="NCBI Taxonomy" id="199890"/>
    <lineage>
        <taxon>Eukaryota</taxon>
        <taxon>Metazoa</taxon>
        <taxon>Ecdysozoa</taxon>
        <taxon>Arthropoda</taxon>
        <taxon>Hexapoda</taxon>
        <taxon>Insecta</taxon>
        <taxon>Pterygota</taxon>
        <taxon>Neoptera</taxon>
        <taxon>Endopterygota</taxon>
        <taxon>Diptera</taxon>
        <taxon>Nematocera</taxon>
        <taxon>Culicoidea</taxon>
        <taxon>Culicidae</taxon>
        <taxon>Anophelinae</taxon>
        <taxon>Anopheles</taxon>
    </lineage>
</organism>
<dbReference type="VEuPathDB" id="VectorBase:AEPI003142"/>